<organism evidence="2 3">
    <name type="scientific">Glaciimonas immobilis</name>
    <dbReference type="NCBI Taxonomy" id="728004"/>
    <lineage>
        <taxon>Bacteria</taxon>
        <taxon>Pseudomonadati</taxon>
        <taxon>Pseudomonadota</taxon>
        <taxon>Betaproteobacteria</taxon>
        <taxon>Burkholderiales</taxon>
        <taxon>Oxalobacteraceae</taxon>
        <taxon>Glaciimonas</taxon>
    </lineage>
</organism>
<dbReference type="RefSeq" id="WP_168057155.1">
    <property type="nucleotide sequence ID" value="NZ_JAAOZT010000017.1"/>
</dbReference>
<gene>
    <name evidence="2" type="ORF">HNR39_003708</name>
</gene>
<keyword evidence="1" id="KW-0472">Membrane</keyword>
<evidence type="ECO:0000256" key="1">
    <source>
        <dbReference type="SAM" id="Phobius"/>
    </source>
</evidence>
<proteinExistence type="predicted"/>
<feature type="transmembrane region" description="Helical" evidence="1">
    <location>
        <begin position="25"/>
        <end position="51"/>
    </location>
</feature>
<keyword evidence="3" id="KW-1185">Reference proteome</keyword>
<keyword evidence="1" id="KW-1133">Transmembrane helix</keyword>
<protein>
    <recommendedName>
        <fullName evidence="4">Outer membrane lipoprotein-sorting protein</fullName>
    </recommendedName>
</protein>
<comment type="caution">
    <text evidence="2">The sequence shown here is derived from an EMBL/GenBank/DDBJ whole genome shotgun (WGS) entry which is preliminary data.</text>
</comment>
<name>A0A840RZL3_9BURK</name>
<evidence type="ECO:0008006" key="4">
    <source>
        <dbReference type="Google" id="ProtNLM"/>
    </source>
</evidence>
<evidence type="ECO:0000313" key="2">
    <source>
        <dbReference type="EMBL" id="MBB5201850.1"/>
    </source>
</evidence>
<keyword evidence="1" id="KW-0812">Transmembrane</keyword>
<dbReference type="Proteomes" id="UP000571084">
    <property type="component" value="Unassembled WGS sequence"/>
</dbReference>
<dbReference type="EMBL" id="JACHHQ010000008">
    <property type="protein sequence ID" value="MBB5201850.1"/>
    <property type="molecule type" value="Genomic_DNA"/>
</dbReference>
<dbReference type="AlphaFoldDB" id="A0A840RZL3"/>
<accession>A0A840RZL3</accession>
<sequence>MKNPARLMAICSNEKGIRDREAVRIFRLSVLHTLLLPTMRIIWIAMLTIAFKAHAIAPIQQGSAAENPQVQTLTAAQIIARNGVARGGIDAWHAVTGLSEVGRMEEVQLSTMNGTHKPRSGAQLTVGKGARDRTVPFTLHMQRPHKMYLEIQYHGSTAIQVFDGMQGWMVMPTSSGAIALKYAPQTARAAATQQDLDGPLMDSAAKGTKVLLDGIELVDGRNNYRLALTLRDGQVRHLWIDADTFLDTKIDGIRMIGGTAWPVETYFSGYKKVHGLQIPHVLDTAIGGTRTTERIVIDHVMLNPVLSDALFSAPAMTSGP</sequence>
<dbReference type="Gene3D" id="2.50.20.10">
    <property type="entry name" value="Lipoprotein localisation LolA/LolB/LppX"/>
    <property type="match status" value="1"/>
</dbReference>
<evidence type="ECO:0000313" key="3">
    <source>
        <dbReference type="Proteomes" id="UP000571084"/>
    </source>
</evidence>
<reference evidence="2 3" key="1">
    <citation type="submission" date="2020-08" db="EMBL/GenBank/DDBJ databases">
        <title>Genomic Encyclopedia of Type Strains, Phase IV (KMG-IV): sequencing the most valuable type-strain genomes for metagenomic binning, comparative biology and taxonomic classification.</title>
        <authorList>
            <person name="Goeker M."/>
        </authorList>
    </citation>
    <scope>NUCLEOTIDE SEQUENCE [LARGE SCALE GENOMIC DNA]</scope>
    <source>
        <strain evidence="2 3">DSM 23240</strain>
    </source>
</reference>